<dbReference type="OrthoDB" id="66620at2759"/>
<dbReference type="InterPro" id="IPR050352">
    <property type="entry name" value="ABCG_transporters"/>
</dbReference>
<feature type="transmembrane region" description="Helical" evidence="9">
    <location>
        <begin position="523"/>
        <end position="545"/>
    </location>
</feature>
<feature type="transmembrane region" description="Helical" evidence="9">
    <location>
        <begin position="557"/>
        <end position="578"/>
    </location>
</feature>
<dbReference type="PROSITE" id="PS00211">
    <property type="entry name" value="ABC_TRANSPORTER_1"/>
    <property type="match status" value="1"/>
</dbReference>
<dbReference type="GO" id="GO:0005524">
    <property type="term" value="F:ATP binding"/>
    <property type="evidence" value="ECO:0007669"/>
    <property type="project" value="UniProtKB-KW"/>
</dbReference>
<feature type="transmembrane region" description="Helical" evidence="9">
    <location>
        <begin position="609"/>
        <end position="631"/>
    </location>
</feature>
<accession>A0A2H1WHR2</accession>
<comment type="similarity">
    <text evidence="2">Belongs to the ABC transporter superfamily. ABCG family. Eye pigment precursor importer (TC 3.A.1.204) subfamily.</text>
</comment>
<keyword evidence="5" id="KW-0547">Nucleotide-binding</keyword>
<keyword evidence="8 9" id="KW-0472">Membrane</keyword>
<dbReference type="InterPro" id="IPR017871">
    <property type="entry name" value="ABC_transporter-like_CS"/>
</dbReference>
<dbReference type="Pfam" id="PF01061">
    <property type="entry name" value="ABC2_membrane"/>
    <property type="match status" value="1"/>
</dbReference>
<feature type="transmembrane region" description="Helical" evidence="9">
    <location>
        <begin position="496"/>
        <end position="517"/>
    </location>
</feature>
<proteinExistence type="inferred from homology"/>
<dbReference type="SMART" id="SM00382">
    <property type="entry name" value="AAA"/>
    <property type="match status" value="1"/>
</dbReference>
<dbReference type="PANTHER" id="PTHR48041:SF105">
    <property type="entry name" value="FI02074P"/>
    <property type="match status" value="1"/>
</dbReference>
<dbReference type="InterPro" id="IPR003593">
    <property type="entry name" value="AAA+_ATPase"/>
</dbReference>
<dbReference type="CDD" id="cd03213">
    <property type="entry name" value="ABCG_EPDR"/>
    <property type="match status" value="1"/>
</dbReference>
<evidence type="ECO:0000256" key="2">
    <source>
        <dbReference type="ARBA" id="ARBA00005814"/>
    </source>
</evidence>
<evidence type="ECO:0000313" key="11">
    <source>
        <dbReference type="EMBL" id="SOQ52004.1"/>
    </source>
</evidence>
<dbReference type="FunFam" id="3.40.50.300:FF:001077">
    <property type="entry name" value="Uncharacterized protein, isoform A"/>
    <property type="match status" value="1"/>
</dbReference>
<dbReference type="InterPro" id="IPR013525">
    <property type="entry name" value="ABC2_TM"/>
</dbReference>
<keyword evidence="3" id="KW-0813">Transport</keyword>
<reference evidence="11" key="1">
    <citation type="submission" date="2016-07" db="EMBL/GenBank/DDBJ databases">
        <authorList>
            <person name="Bretaudeau A."/>
        </authorList>
    </citation>
    <scope>NUCLEOTIDE SEQUENCE</scope>
    <source>
        <strain evidence="11">Rice</strain>
        <tissue evidence="11">Whole body</tissue>
    </source>
</reference>
<protein>
    <submittedName>
        <fullName evidence="11">SFRICE_014393</fullName>
    </submittedName>
</protein>
<feature type="transmembrane region" description="Helical" evidence="9">
    <location>
        <begin position="419"/>
        <end position="440"/>
    </location>
</feature>
<dbReference type="Pfam" id="PF00005">
    <property type="entry name" value="ABC_tran"/>
    <property type="match status" value="1"/>
</dbReference>
<name>A0A2H1WHR2_SPOFR</name>
<evidence type="ECO:0000256" key="7">
    <source>
        <dbReference type="ARBA" id="ARBA00022989"/>
    </source>
</evidence>
<dbReference type="AlphaFoldDB" id="A0A2H1WHR2"/>
<gene>
    <name evidence="11" type="ORF">SFRICE_014393</name>
</gene>
<dbReference type="Gene3D" id="3.40.50.300">
    <property type="entry name" value="P-loop containing nucleotide triphosphate hydrolases"/>
    <property type="match status" value="1"/>
</dbReference>
<dbReference type="SUPFAM" id="SSF52540">
    <property type="entry name" value="P-loop containing nucleoside triphosphate hydrolases"/>
    <property type="match status" value="1"/>
</dbReference>
<comment type="subcellular location">
    <subcellularLocation>
        <location evidence="1">Membrane</location>
        <topology evidence="1">Multi-pass membrane protein</topology>
    </subcellularLocation>
</comment>
<feature type="domain" description="ABC transporter" evidence="10">
    <location>
        <begin position="8"/>
        <end position="247"/>
    </location>
</feature>
<dbReference type="PANTHER" id="PTHR48041">
    <property type="entry name" value="ABC TRANSPORTER G FAMILY MEMBER 28"/>
    <property type="match status" value="1"/>
</dbReference>
<evidence type="ECO:0000256" key="3">
    <source>
        <dbReference type="ARBA" id="ARBA00022448"/>
    </source>
</evidence>
<dbReference type="GO" id="GO:0140359">
    <property type="term" value="F:ABC-type transporter activity"/>
    <property type="evidence" value="ECO:0007669"/>
    <property type="project" value="InterPro"/>
</dbReference>
<dbReference type="InterPro" id="IPR003439">
    <property type="entry name" value="ABC_transporter-like_ATP-bd"/>
</dbReference>
<keyword evidence="7 9" id="KW-1133">Transmembrane helix</keyword>
<evidence type="ECO:0000259" key="10">
    <source>
        <dbReference type="PROSITE" id="PS50893"/>
    </source>
</evidence>
<evidence type="ECO:0000256" key="4">
    <source>
        <dbReference type="ARBA" id="ARBA00022692"/>
    </source>
</evidence>
<keyword evidence="4 9" id="KW-0812">Transmembrane</keyword>
<evidence type="ECO:0000256" key="5">
    <source>
        <dbReference type="ARBA" id="ARBA00022741"/>
    </source>
</evidence>
<evidence type="ECO:0000256" key="1">
    <source>
        <dbReference type="ARBA" id="ARBA00004141"/>
    </source>
</evidence>
<evidence type="ECO:0000256" key="6">
    <source>
        <dbReference type="ARBA" id="ARBA00022840"/>
    </source>
</evidence>
<dbReference type="EMBL" id="ODYU01008422">
    <property type="protein sequence ID" value="SOQ52004.1"/>
    <property type="molecule type" value="Genomic_DNA"/>
</dbReference>
<evidence type="ECO:0000256" key="8">
    <source>
        <dbReference type="ARBA" id="ARBA00023136"/>
    </source>
</evidence>
<dbReference type="GO" id="GO:0016887">
    <property type="term" value="F:ATP hydrolysis activity"/>
    <property type="evidence" value="ECO:0007669"/>
    <property type="project" value="InterPro"/>
</dbReference>
<dbReference type="PROSITE" id="PS50893">
    <property type="entry name" value="ABC_TRANSPORTER_2"/>
    <property type="match status" value="1"/>
</dbReference>
<evidence type="ECO:0000256" key="9">
    <source>
        <dbReference type="SAM" id="Phobius"/>
    </source>
</evidence>
<feature type="transmembrane region" description="Helical" evidence="9">
    <location>
        <begin position="389"/>
        <end position="407"/>
    </location>
</feature>
<dbReference type="InterPro" id="IPR027417">
    <property type="entry name" value="P-loop_NTPase"/>
</dbReference>
<feature type="transmembrane region" description="Helical" evidence="9">
    <location>
        <begin position="460"/>
        <end position="484"/>
    </location>
</feature>
<sequence>MRIKYTLIEIKYVISEIVIYLLFPLVSGPRKVVVKGVDGRFTSGQLVAIMGPSGAGKSSLLNALSGYRSAGVTGELLVNGQPRDEQHFQRSSCYITQEDLLQPLLTVREAMDVAARLKAPRGAKSPSEEILQEMGLLEHQHTRTDLLSGGQKKRLSIALELVNNPPIFFLDEPTSGLDTVTTTQCVKVLKLLARQGRTVVCTIHQPAASLLEMFDQVYVLADGYCIYQGDTAAMVPFLQTCGLPCPKHHNPADFIIEITETPEYITILSKEIMNGKLYKSAKLDQPAIEPNANQMQLKISYQTDDANETEIILSNEKCTYKVTKYDGSSASVSSSSSQLSNGNSSMAWMKMQKSDTMEFSTTYCEQFCILLKRMLTQIFRNKQGLSIQFIHHVMCGLLVGTCFFNMANDGTQMFNHLKLCVGLVIFFAYTQIMVPVLVYPQEVKLVKKEHFNCWYSLNPYYAALTVSKLPVQITFNIIFCTIVYFMAGVPFTVMRFVAFCLVGNVVSLAAEGFGMAIGSVFNVTNGCAIGPSAIAPFLGLAIYGFDFAHEIPLLMNILMKTSFIRCGIVAMVLTIFGFDRQPLDCEDMYCHFAKPEVLIKYLDIENSSVWYEILTMFGIMFVFRSLCYIGLRWRFAT</sequence>
<organism evidence="11">
    <name type="scientific">Spodoptera frugiperda</name>
    <name type="common">Fall armyworm</name>
    <dbReference type="NCBI Taxonomy" id="7108"/>
    <lineage>
        <taxon>Eukaryota</taxon>
        <taxon>Metazoa</taxon>
        <taxon>Ecdysozoa</taxon>
        <taxon>Arthropoda</taxon>
        <taxon>Hexapoda</taxon>
        <taxon>Insecta</taxon>
        <taxon>Pterygota</taxon>
        <taxon>Neoptera</taxon>
        <taxon>Endopterygota</taxon>
        <taxon>Lepidoptera</taxon>
        <taxon>Glossata</taxon>
        <taxon>Ditrysia</taxon>
        <taxon>Noctuoidea</taxon>
        <taxon>Noctuidae</taxon>
        <taxon>Amphipyrinae</taxon>
        <taxon>Spodoptera</taxon>
    </lineage>
</organism>
<keyword evidence="6" id="KW-0067">ATP-binding</keyword>
<dbReference type="GO" id="GO:0005886">
    <property type="term" value="C:plasma membrane"/>
    <property type="evidence" value="ECO:0007669"/>
    <property type="project" value="TreeGrafter"/>
</dbReference>